<evidence type="ECO:0000313" key="1">
    <source>
        <dbReference type="EMBL" id="MDR8434456.1"/>
    </source>
</evidence>
<feature type="non-terminal residue" evidence="1">
    <location>
        <position position="81"/>
    </location>
</feature>
<comment type="caution">
    <text evidence="1">The sequence shown here is derived from an EMBL/GenBank/DDBJ whole genome shotgun (WGS) entry which is preliminary data.</text>
</comment>
<reference evidence="1" key="1">
    <citation type="submission" date="2019-07" db="EMBL/GenBank/DDBJ databases">
        <title>Biological characteristics of mucoid Acinetobacter baumannii from a general hospital in China.</title>
        <authorList>
            <person name="Hua X."/>
            <person name="Yu Y."/>
        </authorList>
    </citation>
    <scope>NUCLEOTIDE SEQUENCE</scope>
    <source>
        <strain evidence="1">N8</strain>
    </source>
</reference>
<protein>
    <submittedName>
        <fullName evidence="1">Uncharacterized protein</fullName>
    </submittedName>
</protein>
<organism evidence="1">
    <name type="scientific">Acinetobacter baumannii</name>
    <dbReference type="NCBI Taxonomy" id="470"/>
    <lineage>
        <taxon>Bacteria</taxon>
        <taxon>Pseudomonadati</taxon>
        <taxon>Pseudomonadota</taxon>
        <taxon>Gammaproteobacteria</taxon>
        <taxon>Moraxellales</taxon>
        <taxon>Moraxellaceae</taxon>
        <taxon>Acinetobacter</taxon>
        <taxon>Acinetobacter calcoaceticus/baumannii complex</taxon>
    </lineage>
</organism>
<name>A0ABD5DXY6_ACIBA</name>
<accession>A0ABD5DXY6</accession>
<dbReference type="EMBL" id="VMAF01001445">
    <property type="protein sequence ID" value="MDR8434456.1"/>
    <property type="molecule type" value="Genomic_DNA"/>
</dbReference>
<proteinExistence type="predicted"/>
<sequence length="81" mass="8847">SSTKYMPFIIQDNQVIMNSDVFIKNLTAANFKAKSLTAELFKVDKLSAIAGELGTLTTYKDPTKPNGARMVLSGSLITVYD</sequence>
<feature type="non-terminal residue" evidence="1">
    <location>
        <position position="1"/>
    </location>
</feature>
<dbReference type="AlphaFoldDB" id="A0ABD5DXY6"/>
<gene>
    <name evidence="1" type="ORF">FPK63_25830</name>
</gene>